<gene>
    <name evidence="2" type="ORF">FDK13_12875</name>
</gene>
<keyword evidence="3" id="KW-1185">Reference proteome</keyword>
<feature type="transmembrane region" description="Helical" evidence="1">
    <location>
        <begin position="131"/>
        <end position="154"/>
    </location>
</feature>
<dbReference type="Proteomes" id="UP000304900">
    <property type="component" value="Unassembled WGS sequence"/>
</dbReference>
<keyword evidence="1" id="KW-1133">Transmembrane helix</keyword>
<keyword evidence="1" id="KW-0812">Transmembrane</keyword>
<feature type="transmembrane region" description="Helical" evidence="1">
    <location>
        <begin position="87"/>
        <end position="111"/>
    </location>
</feature>
<dbReference type="EMBL" id="SZVO01000005">
    <property type="protein sequence ID" value="TKT92024.1"/>
    <property type="molecule type" value="Genomic_DNA"/>
</dbReference>
<feature type="transmembrane region" description="Helical" evidence="1">
    <location>
        <begin position="48"/>
        <end position="67"/>
    </location>
</feature>
<keyword evidence="1" id="KW-0472">Membrane</keyword>
<organism evidence="2 3">
    <name type="scientific">Dyadobacter frigoris</name>
    <dbReference type="NCBI Taxonomy" id="2576211"/>
    <lineage>
        <taxon>Bacteria</taxon>
        <taxon>Pseudomonadati</taxon>
        <taxon>Bacteroidota</taxon>
        <taxon>Cytophagia</taxon>
        <taxon>Cytophagales</taxon>
        <taxon>Spirosomataceae</taxon>
        <taxon>Dyadobacter</taxon>
    </lineage>
</organism>
<dbReference type="OrthoDB" id="9808460at2"/>
<evidence type="ECO:0000256" key="1">
    <source>
        <dbReference type="SAM" id="Phobius"/>
    </source>
</evidence>
<evidence type="ECO:0000313" key="3">
    <source>
        <dbReference type="Proteomes" id="UP000304900"/>
    </source>
</evidence>
<dbReference type="PANTHER" id="PTHR39165">
    <property type="entry name" value="IG HYPOTHETICAL 17883"/>
    <property type="match status" value="1"/>
</dbReference>
<evidence type="ECO:0000313" key="2">
    <source>
        <dbReference type="EMBL" id="TKT92024.1"/>
    </source>
</evidence>
<reference evidence="2 3" key="1">
    <citation type="submission" date="2019-05" db="EMBL/GenBank/DDBJ databases">
        <title>Dyadobacter AR-3-8 sp. nov., isolated from arctic soil.</title>
        <authorList>
            <person name="Chaudhary D.K."/>
        </authorList>
    </citation>
    <scope>NUCLEOTIDE SEQUENCE [LARGE SCALE GENOMIC DNA]</scope>
    <source>
        <strain evidence="2 3">AR-3-8</strain>
    </source>
</reference>
<dbReference type="Pfam" id="PF04306">
    <property type="entry name" value="DUF456"/>
    <property type="match status" value="1"/>
</dbReference>
<name>A0A4U6DCD1_9BACT</name>
<dbReference type="InterPro" id="IPR007403">
    <property type="entry name" value="DUF456"/>
</dbReference>
<accession>A0A4U6DCD1</accession>
<protein>
    <submittedName>
        <fullName evidence="2">DUF456 domain-containing protein</fullName>
    </submittedName>
</protein>
<comment type="caution">
    <text evidence="2">The sequence shown here is derived from an EMBL/GenBank/DDBJ whole genome shotgun (WGS) entry which is preliminary data.</text>
</comment>
<sequence length="160" mass="16653">MDILLLVAGIACLFAGLAGAILPLPGPALSFAGLLLLHISKFAEFSQTTLYTLGFITIVIAVLDYYIPVWGTKKFGGTRYGAIGATLGLLAGFLFIPAIGIFIGTFLGALLGELIGGAKIKAALKSALGSFVGFLTGIIIQVFLCLVMIGFAVAELWKNI</sequence>
<proteinExistence type="predicted"/>
<dbReference type="RefSeq" id="WP_137340393.1">
    <property type="nucleotide sequence ID" value="NZ_BSQH01000006.1"/>
</dbReference>
<dbReference type="PANTHER" id="PTHR39165:SF1">
    <property type="entry name" value="DUF456 DOMAIN-CONTAINING PROTEIN"/>
    <property type="match status" value="1"/>
</dbReference>
<dbReference type="AlphaFoldDB" id="A0A4U6DCD1"/>